<reference evidence="3 4" key="1">
    <citation type="journal article" date="2019" name="Nat. Ecol. Evol.">
        <title>Megaphylogeny resolves global patterns of mushroom evolution.</title>
        <authorList>
            <person name="Varga T."/>
            <person name="Krizsan K."/>
            <person name="Foldi C."/>
            <person name="Dima B."/>
            <person name="Sanchez-Garcia M."/>
            <person name="Sanchez-Ramirez S."/>
            <person name="Szollosi G.J."/>
            <person name="Szarkandi J.G."/>
            <person name="Papp V."/>
            <person name="Albert L."/>
            <person name="Andreopoulos W."/>
            <person name="Angelini C."/>
            <person name="Antonin V."/>
            <person name="Barry K.W."/>
            <person name="Bougher N.L."/>
            <person name="Buchanan P."/>
            <person name="Buyck B."/>
            <person name="Bense V."/>
            <person name="Catcheside P."/>
            <person name="Chovatia M."/>
            <person name="Cooper J."/>
            <person name="Damon W."/>
            <person name="Desjardin D."/>
            <person name="Finy P."/>
            <person name="Geml J."/>
            <person name="Haridas S."/>
            <person name="Hughes K."/>
            <person name="Justo A."/>
            <person name="Karasinski D."/>
            <person name="Kautmanova I."/>
            <person name="Kiss B."/>
            <person name="Kocsube S."/>
            <person name="Kotiranta H."/>
            <person name="LaButti K.M."/>
            <person name="Lechner B.E."/>
            <person name="Liimatainen K."/>
            <person name="Lipzen A."/>
            <person name="Lukacs Z."/>
            <person name="Mihaltcheva S."/>
            <person name="Morgado L.N."/>
            <person name="Niskanen T."/>
            <person name="Noordeloos M.E."/>
            <person name="Ohm R.A."/>
            <person name="Ortiz-Santana B."/>
            <person name="Ovrebo C."/>
            <person name="Racz N."/>
            <person name="Riley R."/>
            <person name="Savchenko A."/>
            <person name="Shiryaev A."/>
            <person name="Soop K."/>
            <person name="Spirin V."/>
            <person name="Szebenyi C."/>
            <person name="Tomsovsky M."/>
            <person name="Tulloss R.E."/>
            <person name="Uehling J."/>
            <person name="Grigoriev I.V."/>
            <person name="Vagvolgyi C."/>
            <person name="Papp T."/>
            <person name="Martin F.M."/>
            <person name="Miettinen O."/>
            <person name="Hibbett D.S."/>
            <person name="Nagy L.G."/>
        </authorList>
    </citation>
    <scope>NUCLEOTIDE SEQUENCE [LARGE SCALE GENOMIC DNA]</scope>
    <source>
        <strain evidence="3 4">CBS 166.37</strain>
    </source>
</reference>
<protein>
    <submittedName>
        <fullName evidence="3">P-loop containing nucleoside triphosphate hydrolase protein</fullName>
    </submittedName>
</protein>
<dbReference type="SUPFAM" id="SSF52540">
    <property type="entry name" value="P-loop containing nucleoside triphosphate hydrolases"/>
    <property type="match status" value="1"/>
</dbReference>
<dbReference type="OrthoDB" id="2846732at2759"/>
<evidence type="ECO:0000313" key="4">
    <source>
        <dbReference type="Proteomes" id="UP000308652"/>
    </source>
</evidence>
<gene>
    <name evidence="3" type="ORF">BDQ12DRAFT_659132</name>
</gene>
<dbReference type="AlphaFoldDB" id="A0A5C3LJM9"/>
<dbReference type="InterPro" id="IPR006703">
    <property type="entry name" value="G_AIG1"/>
</dbReference>
<accession>A0A5C3LJM9</accession>
<name>A0A5C3LJM9_9AGAR</name>
<dbReference type="Proteomes" id="UP000308652">
    <property type="component" value="Unassembled WGS sequence"/>
</dbReference>
<dbReference type="InterPro" id="IPR027417">
    <property type="entry name" value="P-loop_NTPase"/>
</dbReference>
<feature type="domain" description="AIG1-type G" evidence="2">
    <location>
        <begin position="24"/>
        <end position="152"/>
    </location>
</feature>
<dbReference type="STRING" id="68775.A0A5C3LJM9"/>
<evidence type="ECO:0000313" key="3">
    <source>
        <dbReference type="EMBL" id="TFK32463.1"/>
    </source>
</evidence>
<keyword evidence="4" id="KW-1185">Reference proteome</keyword>
<evidence type="ECO:0000259" key="2">
    <source>
        <dbReference type="Pfam" id="PF04548"/>
    </source>
</evidence>
<organism evidence="3 4">
    <name type="scientific">Crucibulum laeve</name>
    <dbReference type="NCBI Taxonomy" id="68775"/>
    <lineage>
        <taxon>Eukaryota</taxon>
        <taxon>Fungi</taxon>
        <taxon>Dikarya</taxon>
        <taxon>Basidiomycota</taxon>
        <taxon>Agaricomycotina</taxon>
        <taxon>Agaricomycetes</taxon>
        <taxon>Agaricomycetidae</taxon>
        <taxon>Agaricales</taxon>
        <taxon>Agaricineae</taxon>
        <taxon>Nidulariaceae</taxon>
        <taxon>Crucibulum</taxon>
    </lineage>
</organism>
<dbReference type="Gene3D" id="3.40.50.300">
    <property type="entry name" value="P-loop containing nucleotide triphosphate hydrolases"/>
    <property type="match status" value="1"/>
</dbReference>
<dbReference type="GO" id="GO:0016787">
    <property type="term" value="F:hydrolase activity"/>
    <property type="evidence" value="ECO:0007669"/>
    <property type="project" value="UniProtKB-KW"/>
</dbReference>
<dbReference type="EMBL" id="ML213674">
    <property type="protein sequence ID" value="TFK32463.1"/>
    <property type="molecule type" value="Genomic_DNA"/>
</dbReference>
<sequence length="205" mass="22905">MTTSMGSNSSKVRFEGLSRDDIVIIVIGPTGSGKSSFINSAVTKDILKVGHSLEPCTKDVEHVKCTVPNEGRKVVFVDTPSLNAERGAEREIESKINSWFKKAYGQKIPIAGILYLHRITDVRLSENPAAQYEMFRRLCGDKFHCKVVLVTTMWKGMKGMKPGVGGQREHEIGENWRTMVENGSTLERFKDTTESAWDIVKSLLQ</sequence>
<proteinExistence type="predicted"/>
<evidence type="ECO:0000256" key="1">
    <source>
        <dbReference type="ARBA" id="ARBA00022741"/>
    </source>
</evidence>
<dbReference type="GO" id="GO:0005525">
    <property type="term" value="F:GTP binding"/>
    <property type="evidence" value="ECO:0007669"/>
    <property type="project" value="InterPro"/>
</dbReference>
<keyword evidence="1" id="KW-0547">Nucleotide-binding</keyword>
<keyword evidence="3" id="KW-0378">Hydrolase</keyword>
<dbReference type="CDD" id="cd00882">
    <property type="entry name" value="Ras_like_GTPase"/>
    <property type="match status" value="1"/>
</dbReference>
<dbReference type="Pfam" id="PF04548">
    <property type="entry name" value="AIG1"/>
    <property type="match status" value="1"/>
</dbReference>